<keyword evidence="2" id="KW-1185">Reference proteome</keyword>
<accession>A0A812WCA2</accession>
<reference evidence="1" key="1">
    <citation type="submission" date="2021-02" db="EMBL/GenBank/DDBJ databases">
        <authorList>
            <person name="Dougan E. K."/>
            <person name="Rhodes N."/>
            <person name="Thang M."/>
            <person name="Chan C."/>
        </authorList>
    </citation>
    <scope>NUCLEOTIDE SEQUENCE</scope>
</reference>
<proteinExistence type="predicted"/>
<evidence type="ECO:0000313" key="1">
    <source>
        <dbReference type="EMBL" id="CAE7665099.1"/>
    </source>
</evidence>
<dbReference type="EMBL" id="CAJNIZ010043640">
    <property type="protein sequence ID" value="CAE7665099.1"/>
    <property type="molecule type" value="Genomic_DNA"/>
</dbReference>
<protein>
    <submittedName>
        <fullName evidence="1">Uncharacterized protein</fullName>
    </submittedName>
</protein>
<dbReference type="Proteomes" id="UP000649617">
    <property type="component" value="Unassembled WGS sequence"/>
</dbReference>
<comment type="caution">
    <text evidence="1">The sequence shown here is derived from an EMBL/GenBank/DDBJ whole genome shotgun (WGS) entry which is preliminary data.</text>
</comment>
<evidence type="ECO:0000313" key="2">
    <source>
        <dbReference type="Proteomes" id="UP000649617"/>
    </source>
</evidence>
<gene>
    <name evidence="1" type="ORF">SPIL2461_LOCUS18174</name>
</gene>
<name>A0A812WCA2_SYMPI</name>
<sequence length="287" mass="31564">MPLQSICCWLYLEGSAVDLPTSSALNGIREQMQTIKRDTEAEHQLAIHQLNELYGAMTACDAPSTQKPQGAKDKLKAVHDTCRTEEAAAKGFLLNAEIEYEELAKPPQPCYGQFNDGLLGKLEDHEVVMLACIEKPLGNTQSTWQKANFDKAKADLCKLTRSFEAWDKAKPDFKTLEASRKATYVAAEKVVCLVTAMMKTVVQDQDVGDCDKLVVDTDALTLPAFRDAPAMPVCDKSAIATVPCELGFISQYYDNQPWSDYAPADPCTPCTLPEEDVEEETTTLGPS</sequence>
<dbReference type="OrthoDB" id="442292at2759"/>
<organism evidence="1 2">
    <name type="scientific">Symbiodinium pilosum</name>
    <name type="common">Dinoflagellate</name>
    <dbReference type="NCBI Taxonomy" id="2952"/>
    <lineage>
        <taxon>Eukaryota</taxon>
        <taxon>Sar</taxon>
        <taxon>Alveolata</taxon>
        <taxon>Dinophyceae</taxon>
        <taxon>Suessiales</taxon>
        <taxon>Symbiodiniaceae</taxon>
        <taxon>Symbiodinium</taxon>
    </lineage>
</organism>
<dbReference type="AlphaFoldDB" id="A0A812WCA2"/>